<evidence type="ECO:0000259" key="2">
    <source>
        <dbReference type="Pfam" id="PF00144"/>
    </source>
</evidence>
<evidence type="ECO:0000313" key="4">
    <source>
        <dbReference type="Proteomes" id="UP000437709"/>
    </source>
</evidence>
<dbReference type="AlphaFoldDB" id="A0A6N7EQ33"/>
<evidence type="ECO:0000313" key="3">
    <source>
        <dbReference type="EMBL" id="MPV37324.1"/>
    </source>
</evidence>
<dbReference type="PANTHER" id="PTHR43283">
    <property type="entry name" value="BETA-LACTAMASE-RELATED"/>
    <property type="match status" value="1"/>
</dbReference>
<organism evidence="3 4">
    <name type="scientific">Georgenia subflava</name>
    <dbReference type="NCBI Taxonomy" id="1622177"/>
    <lineage>
        <taxon>Bacteria</taxon>
        <taxon>Bacillati</taxon>
        <taxon>Actinomycetota</taxon>
        <taxon>Actinomycetes</taxon>
        <taxon>Micrococcales</taxon>
        <taxon>Bogoriellaceae</taxon>
        <taxon>Georgenia</taxon>
    </lineage>
</organism>
<keyword evidence="4" id="KW-1185">Reference proteome</keyword>
<comment type="caution">
    <text evidence="3">The sequence shown here is derived from an EMBL/GenBank/DDBJ whole genome shotgun (WGS) entry which is preliminary data.</text>
</comment>
<dbReference type="SUPFAM" id="SSF56601">
    <property type="entry name" value="beta-lactamase/transpeptidase-like"/>
    <property type="match status" value="1"/>
</dbReference>
<dbReference type="InterPro" id="IPR012338">
    <property type="entry name" value="Beta-lactam/transpept-like"/>
</dbReference>
<sequence>MTSRESGLSGSTATIAPRSVRGLPEKPLMCRAWPGGVTRASPRRGPRARVRPLTVVVTVPWTVDAARHRLAAVAGGSSSHHDSSQTRGVAMRELRAAAALLLLLTACASAAEPDGDTTTGVETLAPSPDETATPPTGSDALAAAVEDRFVNDPSDRGYEDVRAFLVVAGGEPLVERYDDATPETGHNVFSVTKSVTSVLVGIALAEGHLTSVDQTLSELLPEHAPDMEPELAGVTLEQLLTMTSGLPLSFPRVTAENDVVAAIVERGLTGPAGEQFFYSDAGVHLLSAILTRATGMSAMQFAREHLFDPLGACAGPAPEPLALAEDQTSYDEASCAWPVDAQGHNIGSWGLKLIPEDMVKIGRLMLDGGAWEGEQVVPAEWVARSTEAHVDVRGAPDYMPSYGYLWWVTTAGGHDGFAALGYGGQMIEVVPALELVVVASTTVPERPNMEPAFLVYVVDRDIAPALEP</sequence>
<dbReference type="Gene3D" id="3.40.710.10">
    <property type="entry name" value="DD-peptidase/beta-lactamase superfamily"/>
    <property type="match status" value="1"/>
</dbReference>
<feature type="region of interest" description="Disordered" evidence="1">
    <location>
        <begin position="112"/>
        <end position="138"/>
    </location>
</feature>
<gene>
    <name evidence="3" type="ORF">GB881_09720</name>
</gene>
<dbReference type="OrthoDB" id="9773047at2"/>
<dbReference type="PANTHER" id="PTHR43283:SF7">
    <property type="entry name" value="BETA-LACTAMASE-RELATED DOMAIN-CONTAINING PROTEIN"/>
    <property type="match status" value="1"/>
</dbReference>
<dbReference type="EMBL" id="WHPC01000032">
    <property type="protein sequence ID" value="MPV37324.1"/>
    <property type="molecule type" value="Genomic_DNA"/>
</dbReference>
<reference evidence="3 4" key="1">
    <citation type="submission" date="2019-10" db="EMBL/GenBank/DDBJ databases">
        <title>Georgenia wutianyii sp. nov. and Georgenia yuyongxinii sp. nov. isolated from plateau pika (Ochotona curzoniae) in the Qinghai-Tibet plateau of China.</title>
        <authorList>
            <person name="Tian Z."/>
        </authorList>
    </citation>
    <scope>NUCLEOTIDE SEQUENCE [LARGE SCALE GENOMIC DNA]</scope>
    <source>
        <strain evidence="3 4">JCM 19765</strain>
    </source>
</reference>
<dbReference type="InterPro" id="IPR001466">
    <property type="entry name" value="Beta-lactam-related"/>
</dbReference>
<evidence type="ECO:0000256" key="1">
    <source>
        <dbReference type="SAM" id="MobiDB-lite"/>
    </source>
</evidence>
<protein>
    <submittedName>
        <fullName evidence="3">Serine hydrolase</fullName>
    </submittedName>
</protein>
<dbReference type="Pfam" id="PF00144">
    <property type="entry name" value="Beta-lactamase"/>
    <property type="match status" value="1"/>
</dbReference>
<feature type="domain" description="Beta-lactamase-related" evidence="2">
    <location>
        <begin position="163"/>
        <end position="446"/>
    </location>
</feature>
<accession>A0A6N7EQ33</accession>
<proteinExistence type="predicted"/>
<dbReference type="GO" id="GO:0016787">
    <property type="term" value="F:hydrolase activity"/>
    <property type="evidence" value="ECO:0007669"/>
    <property type="project" value="UniProtKB-KW"/>
</dbReference>
<dbReference type="Proteomes" id="UP000437709">
    <property type="component" value="Unassembled WGS sequence"/>
</dbReference>
<keyword evidence="3" id="KW-0378">Hydrolase</keyword>
<dbReference type="InterPro" id="IPR050789">
    <property type="entry name" value="Diverse_Enzym_Activities"/>
</dbReference>
<feature type="compositionally biased region" description="Polar residues" evidence="1">
    <location>
        <begin position="1"/>
        <end position="14"/>
    </location>
</feature>
<name>A0A6N7EQ33_9MICO</name>
<feature type="region of interest" description="Disordered" evidence="1">
    <location>
        <begin position="1"/>
        <end position="21"/>
    </location>
</feature>